<accession>A0ABQ9VF65</accession>
<protein>
    <submittedName>
        <fullName evidence="4">Myb-binding protein 1A</fullName>
    </submittedName>
</protein>
<evidence type="ECO:0000256" key="1">
    <source>
        <dbReference type="ARBA" id="ARBA00004123"/>
    </source>
</evidence>
<organism evidence="4 5">
    <name type="scientific">Saguinus oedipus</name>
    <name type="common">Cotton-top tamarin</name>
    <name type="synonym">Oedipomidas oedipus</name>
    <dbReference type="NCBI Taxonomy" id="9490"/>
    <lineage>
        <taxon>Eukaryota</taxon>
        <taxon>Metazoa</taxon>
        <taxon>Chordata</taxon>
        <taxon>Craniata</taxon>
        <taxon>Vertebrata</taxon>
        <taxon>Euteleostomi</taxon>
        <taxon>Mammalia</taxon>
        <taxon>Eutheria</taxon>
        <taxon>Euarchontoglires</taxon>
        <taxon>Primates</taxon>
        <taxon>Haplorrhini</taxon>
        <taxon>Platyrrhini</taxon>
        <taxon>Cebidae</taxon>
        <taxon>Callitrichinae</taxon>
        <taxon>Saguinus</taxon>
    </lineage>
</organism>
<dbReference type="Pfam" id="PF04931">
    <property type="entry name" value="DNA_pol_phi"/>
    <property type="match status" value="1"/>
</dbReference>
<comment type="caution">
    <text evidence="4">The sequence shown here is derived from an EMBL/GenBank/DDBJ whole genome shotgun (WGS) entry which is preliminary data.</text>
</comment>
<sequence length="437" mass="48350">MSVLQAGKALGGEESEDEEELGDEAMMALDQNLTSIFAEQKLWIQARQDEKSKAQKEKVPQCDFQIWVLDLVEVLVTKQPENVLVWSCWSHFWASSSAACAAAAPSRSKTCCTRRRASSCGHGSKCTWEFVRLGGLGECRKGKEHPDVRWSDIQLGGQAPPVPWPHYCHDLGDRVEALNGQVAWLVEQAGRQPDSTALYHFNASLYLLQVLKGGTAKGCMHETQEELEAGTDPSPMTKGSQRPSPGLSQLSHLAWAAGCLDLNLTMCVYSSALSSFLTKLHSPLTVPMFLSLFSWHPPLVPNVLRLQAPTITQPQAQACLLLQKTLSLREVRSCFQDPEWKQLIGQVLTKVMVVMEEPVCTLGEAQTKAEHQQALSSLELLNTVFRTCKHEKLTWDLTVLLGVQQGQQQGLQWGAHSTGSSCLLDLYWQAMKTLGVQ</sequence>
<name>A0ABQ9VF65_SAGOE</name>
<keyword evidence="5" id="KW-1185">Reference proteome</keyword>
<dbReference type="EMBL" id="JASSZA010000006">
    <property type="protein sequence ID" value="KAK2107968.1"/>
    <property type="molecule type" value="Genomic_DNA"/>
</dbReference>
<comment type="subcellular location">
    <subcellularLocation>
        <location evidence="1">Nucleus</location>
    </subcellularLocation>
</comment>
<gene>
    <name evidence="4" type="primary">MYBBP1A_7</name>
    <name evidence="4" type="ORF">P7K49_013133</name>
</gene>
<dbReference type="PANTHER" id="PTHR13213:SF2">
    <property type="entry name" value="MYB-BINDING PROTEIN 1A"/>
    <property type="match status" value="1"/>
</dbReference>
<keyword evidence="2" id="KW-0539">Nucleus</keyword>
<evidence type="ECO:0000313" key="4">
    <source>
        <dbReference type="EMBL" id="KAK2107968.1"/>
    </source>
</evidence>
<feature type="region of interest" description="Disordered" evidence="3">
    <location>
        <begin position="1"/>
        <end position="21"/>
    </location>
</feature>
<dbReference type="InterPro" id="IPR007015">
    <property type="entry name" value="DNA_pol_V/MYBBP1A"/>
</dbReference>
<proteinExistence type="predicted"/>
<dbReference type="Proteomes" id="UP001266305">
    <property type="component" value="Unassembled WGS sequence"/>
</dbReference>
<evidence type="ECO:0000256" key="3">
    <source>
        <dbReference type="SAM" id="MobiDB-lite"/>
    </source>
</evidence>
<reference evidence="4 5" key="1">
    <citation type="submission" date="2023-05" db="EMBL/GenBank/DDBJ databases">
        <title>B98-5 Cell Line De Novo Hybrid Assembly: An Optical Mapping Approach.</title>
        <authorList>
            <person name="Kananen K."/>
            <person name="Auerbach J.A."/>
            <person name="Kautto E."/>
            <person name="Blachly J.S."/>
        </authorList>
    </citation>
    <scope>NUCLEOTIDE SEQUENCE [LARGE SCALE GENOMIC DNA]</scope>
    <source>
        <strain evidence="4">B95-8</strain>
        <tissue evidence="4">Cell line</tissue>
    </source>
</reference>
<feature type="region of interest" description="Disordered" evidence="3">
    <location>
        <begin position="225"/>
        <end position="245"/>
    </location>
</feature>
<evidence type="ECO:0000256" key="2">
    <source>
        <dbReference type="ARBA" id="ARBA00023242"/>
    </source>
</evidence>
<dbReference type="PANTHER" id="PTHR13213">
    <property type="entry name" value="MYB-BINDING PROTEIN 1A FAMILY MEMBER"/>
    <property type="match status" value="1"/>
</dbReference>
<evidence type="ECO:0000313" key="5">
    <source>
        <dbReference type="Proteomes" id="UP001266305"/>
    </source>
</evidence>